<keyword evidence="2" id="KW-1015">Disulfide bond</keyword>
<dbReference type="VEuPathDB" id="FungiDB:H310_09575"/>
<name>A0A024TUM6_9STRA</name>
<reference evidence="4" key="1">
    <citation type="submission" date="2013-12" db="EMBL/GenBank/DDBJ databases">
        <title>The Genome Sequence of Aphanomyces invadans NJM9701.</title>
        <authorList>
            <consortium name="The Broad Institute Genomics Platform"/>
            <person name="Russ C."/>
            <person name="Tyler B."/>
            <person name="van West P."/>
            <person name="Dieguez-Uribeondo J."/>
            <person name="Young S.K."/>
            <person name="Zeng Q."/>
            <person name="Gargeya S."/>
            <person name="Fitzgerald M."/>
            <person name="Abouelleil A."/>
            <person name="Alvarado L."/>
            <person name="Chapman S.B."/>
            <person name="Gainer-Dewar J."/>
            <person name="Goldberg J."/>
            <person name="Griggs A."/>
            <person name="Gujja S."/>
            <person name="Hansen M."/>
            <person name="Howarth C."/>
            <person name="Imamovic A."/>
            <person name="Ireland A."/>
            <person name="Larimer J."/>
            <person name="McCowan C."/>
            <person name="Murphy C."/>
            <person name="Pearson M."/>
            <person name="Poon T.W."/>
            <person name="Priest M."/>
            <person name="Roberts A."/>
            <person name="Saif S."/>
            <person name="Shea T."/>
            <person name="Sykes S."/>
            <person name="Wortman J."/>
            <person name="Nusbaum C."/>
            <person name="Birren B."/>
        </authorList>
    </citation>
    <scope>NUCLEOTIDE SEQUENCE [LARGE SCALE GENOMIC DNA]</scope>
    <source>
        <strain evidence="4">NJM9701</strain>
    </source>
</reference>
<gene>
    <name evidence="4" type="ORF">H310_09575</name>
</gene>
<dbReference type="GeneID" id="20086625"/>
<dbReference type="Pfam" id="PF08583">
    <property type="entry name" value="Cmc1"/>
    <property type="match status" value="1"/>
</dbReference>
<evidence type="ECO:0000256" key="2">
    <source>
        <dbReference type="ARBA" id="ARBA00023157"/>
    </source>
</evidence>
<dbReference type="RefSeq" id="XP_008873898.1">
    <property type="nucleotide sequence ID" value="XM_008875676.1"/>
</dbReference>
<comment type="similarity">
    <text evidence="1 3">Belongs to the CMC family.</text>
</comment>
<sequence length="118" mass="13474">MSSVSGDAVKSNCPTVDEAKTEWRSGRLQWSNQAEHKLKQELNATALAKCHHLTSAFHECSKEHGLMVVFKCREQNHALNECLHQYTNKEALEALKAKKVNEIPVVVKEVPRKKYFEQ</sequence>
<dbReference type="STRING" id="157072.A0A024TUM6"/>
<dbReference type="eggNOG" id="ENOG502SB2S">
    <property type="taxonomic scope" value="Eukaryota"/>
</dbReference>
<dbReference type="InterPro" id="IPR013892">
    <property type="entry name" value="Cyt_c_biogenesis_Cmc1-like"/>
</dbReference>
<dbReference type="EMBL" id="KI913972">
    <property type="protein sequence ID" value="ETV97689.1"/>
    <property type="molecule type" value="Genomic_DNA"/>
</dbReference>
<proteinExistence type="inferred from homology"/>
<evidence type="ECO:0000256" key="1">
    <source>
        <dbReference type="ARBA" id="ARBA00007347"/>
    </source>
</evidence>
<organism evidence="4">
    <name type="scientific">Aphanomyces invadans</name>
    <dbReference type="NCBI Taxonomy" id="157072"/>
    <lineage>
        <taxon>Eukaryota</taxon>
        <taxon>Sar</taxon>
        <taxon>Stramenopiles</taxon>
        <taxon>Oomycota</taxon>
        <taxon>Saprolegniomycetes</taxon>
        <taxon>Saprolegniales</taxon>
        <taxon>Verrucalvaceae</taxon>
        <taxon>Aphanomyces</taxon>
    </lineage>
</organism>
<dbReference type="PANTHER" id="PTHR22977">
    <property type="entry name" value="COX ASSEMBLY MITOCHONDRIAL PROTEIN"/>
    <property type="match status" value="1"/>
</dbReference>
<dbReference type="PROSITE" id="PS51808">
    <property type="entry name" value="CHCH"/>
    <property type="match status" value="1"/>
</dbReference>
<protein>
    <recommendedName>
        <fullName evidence="3">COX assembly mitochondrial protein</fullName>
    </recommendedName>
</protein>
<comment type="subcellular location">
    <subcellularLocation>
        <location evidence="3">Mitochondrion</location>
    </subcellularLocation>
</comment>
<dbReference type="OrthoDB" id="6224010at2759"/>
<dbReference type="AlphaFoldDB" id="A0A024TUM6"/>
<evidence type="ECO:0000256" key="3">
    <source>
        <dbReference type="RuleBase" id="RU364104"/>
    </source>
</evidence>
<dbReference type="GO" id="GO:0005739">
    <property type="term" value="C:mitochondrion"/>
    <property type="evidence" value="ECO:0007669"/>
    <property type="project" value="UniProtKB-SubCell"/>
</dbReference>
<keyword evidence="3" id="KW-0496">Mitochondrion</keyword>
<accession>A0A024TUM6</accession>
<dbReference type="PANTHER" id="PTHR22977:SF5">
    <property type="entry name" value="COX ASSEMBLY MITOCHONDRIAL PROTEIN HOMOLOG"/>
    <property type="match status" value="1"/>
</dbReference>
<evidence type="ECO:0000313" key="4">
    <source>
        <dbReference type="EMBL" id="ETV97689.1"/>
    </source>
</evidence>